<dbReference type="AlphaFoldDB" id="A0A9W6XLG9"/>
<reference evidence="1" key="1">
    <citation type="submission" date="2023-04" db="EMBL/GenBank/DDBJ databases">
        <title>Phytophthora fragariaefolia NBRC 109709.</title>
        <authorList>
            <person name="Ichikawa N."/>
            <person name="Sato H."/>
            <person name="Tonouchi N."/>
        </authorList>
    </citation>
    <scope>NUCLEOTIDE SEQUENCE</scope>
    <source>
        <strain evidence="1">NBRC 109709</strain>
    </source>
</reference>
<name>A0A9W6XLG9_9STRA</name>
<sequence>MPVDGASEVQRLVKAATEVLGRADGASPLIRDTDSAALSQVLEELQRLVAQLGAQRVLEMSGTLVMDAGVELYNAPRAALRVLMQMEKSKAHDGQQSSFPRHSLVVTRFVAAKLMGLSLVCLRGGDDGHARGGKNNVQFVDEYVDVLRSFGRVGMMMLESASIDCEKCGEYLALAKEAFSSSLQLWSQIGLSSLAKFKRGLELEDVVDDLWDFCVDRVRVHRLLGERSDSAGGLQEIVSSLQELKMLVPYKSSYASCLLGLMRDVSDGYDKAGQHELQVTFAEEAITIGDALESKADETSLGLVASFKQHMLVNLLRALCALGDAERADTCYQLVPGNREPDVLLPMIRLYVDNKQLEKAHRLLLLLFQQDSLYDSILGARIYAQGHSYSSKGLQIYQTVADNYEDAEFIINLEIACNLISTVDKRCEAMDELKRIGPTLLAMERYILDDFIGRNTVGLSTIYTTGKGKFSTTDT</sequence>
<protein>
    <submittedName>
        <fullName evidence="1">Unnamed protein product</fullName>
    </submittedName>
</protein>
<keyword evidence="2" id="KW-1185">Reference proteome</keyword>
<dbReference type="OrthoDB" id="65716at2759"/>
<organism evidence="1 2">
    <name type="scientific">Phytophthora fragariaefolia</name>
    <dbReference type="NCBI Taxonomy" id="1490495"/>
    <lineage>
        <taxon>Eukaryota</taxon>
        <taxon>Sar</taxon>
        <taxon>Stramenopiles</taxon>
        <taxon>Oomycota</taxon>
        <taxon>Peronosporomycetes</taxon>
        <taxon>Peronosporales</taxon>
        <taxon>Peronosporaceae</taxon>
        <taxon>Phytophthora</taxon>
    </lineage>
</organism>
<accession>A0A9W6XLG9</accession>
<evidence type="ECO:0000313" key="2">
    <source>
        <dbReference type="Proteomes" id="UP001165121"/>
    </source>
</evidence>
<comment type="caution">
    <text evidence="1">The sequence shown here is derived from an EMBL/GenBank/DDBJ whole genome shotgun (WGS) entry which is preliminary data.</text>
</comment>
<evidence type="ECO:0000313" key="1">
    <source>
        <dbReference type="EMBL" id="GMF41930.1"/>
    </source>
</evidence>
<proteinExistence type="predicted"/>
<dbReference type="EMBL" id="BSXT01001388">
    <property type="protein sequence ID" value="GMF41930.1"/>
    <property type="molecule type" value="Genomic_DNA"/>
</dbReference>
<gene>
    <name evidence="1" type="ORF">Pfra01_001348800</name>
</gene>
<dbReference type="Proteomes" id="UP001165121">
    <property type="component" value="Unassembled WGS sequence"/>
</dbReference>